<dbReference type="InterPro" id="IPR020568">
    <property type="entry name" value="Ribosomal_Su5_D2-typ_SF"/>
</dbReference>
<keyword evidence="4" id="KW-0812">Transmembrane</keyword>
<proteinExistence type="predicted"/>
<dbReference type="PANTHER" id="PTHR23077:SF171">
    <property type="entry name" value="NUCLEAR VALOSIN-CONTAINING PROTEIN-LIKE"/>
    <property type="match status" value="1"/>
</dbReference>
<feature type="transmembrane region" description="Helical" evidence="4">
    <location>
        <begin position="85"/>
        <end position="108"/>
    </location>
</feature>
<evidence type="ECO:0000256" key="2">
    <source>
        <dbReference type="ARBA" id="ARBA00022741"/>
    </source>
</evidence>
<dbReference type="InterPro" id="IPR003960">
    <property type="entry name" value="ATPase_AAA_CS"/>
</dbReference>
<dbReference type="InterPro" id="IPR008269">
    <property type="entry name" value="Lon_proteolytic"/>
</dbReference>
<dbReference type="PANTHER" id="PTHR23077">
    <property type="entry name" value="AAA-FAMILY ATPASE"/>
    <property type="match status" value="1"/>
</dbReference>
<comment type="subcellular location">
    <subcellularLocation>
        <location evidence="1">Membrane</location>
        <topology evidence="1">Multi-pass membrane protein</topology>
    </subcellularLocation>
</comment>
<dbReference type="Gene3D" id="3.30.230.10">
    <property type="match status" value="1"/>
</dbReference>
<evidence type="ECO:0000256" key="1">
    <source>
        <dbReference type="ARBA" id="ARBA00004141"/>
    </source>
</evidence>
<dbReference type="Pfam" id="PF00004">
    <property type="entry name" value="AAA"/>
    <property type="match status" value="2"/>
</dbReference>
<dbReference type="KEGG" id="oyw:OdinLCB4_001035"/>
<feature type="transmembrane region" description="Helical" evidence="4">
    <location>
        <begin position="6"/>
        <end position="26"/>
    </location>
</feature>
<dbReference type="InterPro" id="IPR003959">
    <property type="entry name" value="ATPase_AAA_core"/>
</dbReference>
<dbReference type="SMART" id="SM00382">
    <property type="entry name" value="AAA"/>
    <property type="match status" value="2"/>
</dbReference>
<dbReference type="InterPro" id="IPR027417">
    <property type="entry name" value="P-loop_NTPase"/>
</dbReference>
<keyword evidence="4" id="KW-0472">Membrane</keyword>
<sequence>MDVLDITILEIAVLIAILVPYMYIAARTIEFNKRKPIFVWSRSETIAVLIRYLFFSALLSFLTYSMIMIAIVLIDALLPLNPASYIPLTIPVLSLLLFFFTGIIYAAYKLKHIYEIIDEQVYDFTPWWVAHPKSARILSPLIYLSTPEYRRWLAAQLTPRKKRKILASLELDLPKSKEHLVGREKEFRFIMSSILYHVVRDPQFRKVFKGDPPPKFFLIKGMTGTGKTLLAEVCMREAVVEGLKASVNVQVRGVKSSDVFNPYYGESARNLNQIFKSAVNVPSVLFFDEFDSFAKHVSRHDTQMAQIEDLRVQSTFIEGLKKVLDTEARVVVIAATNSFESVRDDIRRRAYFVDLDQNITREMLEAVLHAELIKNGWDYLDEKQIMDTLEKAVSVYRQTQLTPFDIIDAVQKVRNMKVEPLREKLFTSSVKSAKPLTYEVTLEDFKLAARGLRGYLEKEKSTEVLSSVLKIKPTVTYDDVGGLIGIKEKIFKSISLSLHPEIGTKLGWVPPKGYILWGEPGCGKTHISKAIAKENSATFFYAPAAQLLINAKWVGEPEKNVRDLFDYARKESPSIIFFDEFDIIAGRRKGDPVGDKITAQILTELDGLQPLENVIVIAATNKLEAIDEAVLNRFEPNIIEIPLPRNDEERISIIKIHLNNYLQHLDEEVTVESVLKIFKRHRIVSPRVMAEVIKEANRLRSQEIFAAWEFTNKVPGAYYSPEIFKEDLERLKKVIELIKEKTGNNLRIEDVTPENYKVKLFHFEQAANILEQEVDAEIIDAQESVIPSEPQIGVAYGLGTDPSGRKGVILMVECNIHRNGTGKLIVTGAAKTLLVTPQTPVKDESVIESATNVIEYIKKYIYENIGVDISGYDFTFQIISPLEGAAGMGVSGPSLGAALSLSAISELSKIPVASDTVLTGKADIKGNIGPVGGTGWRGTGKFLAAIKTKKVHVKKFLIPEWNYQTSIDEIEILREKNIEIIPVKTQIHAWLSALNVDEKILVEKLKDALAVN</sequence>
<name>A0AAF0D2M0_ODILC</name>
<evidence type="ECO:0000256" key="3">
    <source>
        <dbReference type="ARBA" id="ARBA00022840"/>
    </source>
</evidence>
<keyword evidence="2" id="KW-0547">Nucleotide-binding</keyword>
<dbReference type="InterPro" id="IPR003593">
    <property type="entry name" value="AAA+_ATPase"/>
</dbReference>
<dbReference type="PROSITE" id="PS00674">
    <property type="entry name" value="AAA"/>
    <property type="match status" value="1"/>
</dbReference>
<dbReference type="GO" id="GO:0004176">
    <property type="term" value="F:ATP-dependent peptidase activity"/>
    <property type="evidence" value="ECO:0007669"/>
    <property type="project" value="InterPro"/>
</dbReference>
<dbReference type="SUPFAM" id="SSF54211">
    <property type="entry name" value="Ribosomal protein S5 domain 2-like"/>
    <property type="match status" value="1"/>
</dbReference>
<gene>
    <name evidence="6" type="ORF">OdinLCB4_001035</name>
</gene>
<dbReference type="GO" id="GO:0016020">
    <property type="term" value="C:membrane"/>
    <property type="evidence" value="ECO:0007669"/>
    <property type="project" value="UniProtKB-SubCell"/>
</dbReference>
<evidence type="ECO:0000313" key="7">
    <source>
        <dbReference type="Proteomes" id="UP000186851"/>
    </source>
</evidence>
<dbReference type="Pfam" id="PF05362">
    <property type="entry name" value="Lon_C"/>
    <property type="match status" value="1"/>
</dbReference>
<dbReference type="Gene3D" id="3.40.50.300">
    <property type="entry name" value="P-loop containing nucleotide triphosphate hydrolases"/>
    <property type="match status" value="2"/>
</dbReference>
<evidence type="ECO:0000313" key="6">
    <source>
        <dbReference type="EMBL" id="WEU40544.1"/>
    </source>
</evidence>
<feature type="domain" description="AAA+ ATPase" evidence="5">
    <location>
        <begin position="510"/>
        <end position="645"/>
    </location>
</feature>
<feature type="transmembrane region" description="Helical" evidence="4">
    <location>
        <begin position="46"/>
        <end position="73"/>
    </location>
</feature>
<dbReference type="GO" id="GO:0016887">
    <property type="term" value="F:ATP hydrolysis activity"/>
    <property type="evidence" value="ECO:0007669"/>
    <property type="project" value="InterPro"/>
</dbReference>
<reference evidence="6" key="1">
    <citation type="journal article" date="2017" name="Nature">
        <title>Asgard archaea illuminate the origin of eukaryotic cellular complexity.</title>
        <authorList>
            <person name="Zaremba-Niedzwiedzka K."/>
            <person name="Caceres E.F."/>
            <person name="Saw J.H."/>
            <person name="Backstrom D."/>
            <person name="Juzokaite L."/>
            <person name="Vancaester E."/>
            <person name="Seitz K.W."/>
            <person name="Anantharaman K."/>
            <person name="Starnawski P."/>
            <person name="Kjeldsen K.U."/>
            <person name="Scott M.B."/>
            <person name="Nunoura T."/>
            <person name="Banfield J.F."/>
            <person name="Schramm A."/>
            <person name="Baker B.J."/>
            <person name="Spang A."/>
            <person name="Ettema T.J.G."/>
        </authorList>
    </citation>
    <scope>NUCLEOTIDE SEQUENCE</scope>
    <source>
        <strain evidence="6">LCB_4</strain>
    </source>
</reference>
<dbReference type="GO" id="GO:0006508">
    <property type="term" value="P:proteolysis"/>
    <property type="evidence" value="ECO:0007669"/>
    <property type="project" value="InterPro"/>
</dbReference>
<dbReference type="EMBL" id="CP091871">
    <property type="protein sequence ID" value="WEU40544.1"/>
    <property type="molecule type" value="Genomic_DNA"/>
</dbReference>
<dbReference type="Proteomes" id="UP000186851">
    <property type="component" value="Chromosome"/>
</dbReference>
<dbReference type="SUPFAM" id="SSF52540">
    <property type="entry name" value="P-loop containing nucleoside triphosphate hydrolases"/>
    <property type="match status" value="2"/>
</dbReference>
<dbReference type="GO" id="GO:0004252">
    <property type="term" value="F:serine-type endopeptidase activity"/>
    <property type="evidence" value="ECO:0007669"/>
    <property type="project" value="InterPro"/>
</dbReference>
<accession>A0AAF0D2M0</accession>
<protein>
    <submittedName>
        <fullName evidence="6">AAA family ATPase</fullName>
    </submittedName>
</protein>
<dbReference type="InterPro" id="IPR014721">
    <property type="entry name" value="Ribsml_uS5_D2-typ_fold_subgr"/>
</dbReference>
<keyword evidence="4" id="KW-1133">Transmembrane helix</keyword>
<evidence type="ECO:0000259" key="5">
    <source>
        <dbReference type="SMART" id="SM00382"/>
    </source>
</evidence>
<keyword evidence="3" id="KW-0067">ATP-binding</keyword>
<dbReference type="AlphaFoldDB" id="A0AAF0D2M0"/>
<organism evidence="6 7">
    <name type="scientific">Odinarchaeota yellowstonii (strain LCB_4)</name>
    <dbReference type="NCBI Taxonomy" id="1841599"/>
    <lineage>
        <taxon>Archaea</taxon>
        <taxon>Promethearchaeati</taxon>
        <taxon>Candidatus Odinarchaeota</taxon>
        <taxon>Candidatus Odinarchaeia</taxon>
        <taxon>Candidatus Odinarchaeales</taxon>
        <taxon>Candidatus Odinarchaeaceae</taxon>
        <taxon>Candidatus Odinarchaeum</taxon>
    </lineage>
</organism>
<evidence type="ECO:0000256" key="4">
    <source>
        <dbReference type="SAM" id="Phobius"/>
    </source>
</evidence>
<dbReference type="Gene3D" id="1.10.8.60">
    <property type="match status" value="1"/>
</dbReference>
<dbReference type="PRINTS" id="PR00830">
    <property type="entry name" value="ENDOLAPTASE"/>
</dbReference>
<feature type="domain" description="AAA+ ATPase" evidence="5">
    <location>
        <begin position="213"/>
        <end position="374"/>
    </location>
</feature>
<dbReference type="InterPro" id="IPR050168">
    <property type="entry name" value="AAA_ATPase_domain"/>
</dbReference>
<reference evidence="6" key="2">
    <citation type="journal article" date="2022" name="Nat. Microbiol.">
        <title>A closed Candidatus Odinarchaeum chromosome exposes Asgard archaeal viruses.</title>
        <authorList>
            <person name="Tamarit D."/>
            <person name="Caceres E.F."/>
            <person name="Krupovic M."/>
            <person name="Nijland R."/>
            <person name="Eme L."/>
            <person name="Robinson N.P."/>
            <person name="Ettema T.J.G."/>
        </authorList>
    </citation>
    <scope>NUCLEOTIDE SEQUENCE</scope>
    <source>
        <strain evidence="6">LCB_4</strain>
    </source>
</reference>
<dbReference type="GO" id="GO:0005524">
    <property type="term" value="F:ATP binding"/>
    <property type="evidence" value="ECO:0007669"/>
    <property type="project" value="UniProtKB-KW"/>
</dbReference>